<evidence type="ECO:0000313" key="3">
    <source>
        <dbReference type="EMBL" id="AEH91101.1"/>
    </source>
</evidence>
<gene>
    <name evidence="3" type="ordered locus">LMM7_0095</name>
</gene>
<dbReference type="InterPro" id="IPR046461">
    <property type="entry name" value="TerL_ATPase"/>
</dbReference>
<dbReference type="InterPro" id="IPR005021">
    <property type="entry name" value="Terminase_largesu-like"/>
</dbReference>
<proteinExistence type="predicted"/>
<sequence>MIPYKYHPAISEWMYMVDSGEVPSSQEMKDLMPFLRAKLDAPNAFVDNKRIDNALANAERFFELKQYPFQKFLLTFITYVFVRNEQGELELMFNEYFIYAGRGFGKNTILSESSFELTTSNHNVKNYNVDIVATSEEQAMTSFKDIRDMLENNKEFMKSRYSWSKTEIRNRKNGSTIKARTSNPKTKDGGRPGAVGFDEAHAYDSYKSFNVHTTGLGKVPFARRFYLTTDGYIRGSVLDDIKERAKMVLRGELPNSKLFPFMCKLDDPEEVHDPRNWEKANPMLRYNSDLRAQVEQEYETAKVTPSLMVEFMTKRMNCPTENLATAVATWDNILATNQNLPELVGQNCIGAVDYARVRDFCAVGLLFKVADKRYWIHHTFIPASALVVQKFNFDIEAAVKQGLCTIVQGETIEPDIVADWFEVQARKYRIQRVCMDDYKYQYMKPELSSRGFEPWIVRNGKTTHTKVLPLVDMLFAKHKLVFGNDMMMRWYTNNTYLDIDTKGNVSFEKIDPEKRKNDGFMALIHALTQDGELKEVRRIRRKPRSYSY</sequence>
<organism evidence="3 4">
    <name type="scientific">Listeria monocytogenes serotype 4a (strain M7)</name>
    <dbReference type="NCBI Taxonomy" id="1030009"/>
    <lineage>
        <taxon>Bacteria</taxon>
        <taxon>Bacillati</taxon>
        <taxon>Bacillota</taxon>
        <taxon>Bacilli</taxon>
        <taxon>Bacillales</taxon>
        <taxon>Listeriaceae</taxon>
        <taxon>Listeria</taxon>
    </lineage>
</organism>
<dbReference type="GO" id="GO:0004519">
    <property type="term" value="F:endonuclease activity"/>
    <property type="evidence" value="ECO:0007669"/>
    <property type="project" value="InterPro"/>
</dbReference>
<dbReference type="KEGG" id="lmq:LMM7_0095"/>
<dbReference type="InterPro" id="IPR046462">
    <property type="entry name" value="TerL_nuclease"/>
</dbReference>
<name>A0A0E0URX7_LISMM</name>
<dbReference type="PANTHER" id="PTHR41287:SF1">
    <property type="entry name" value="PROTEIN YMFN"/>
    <property type="match status" value="1"/>
</dbReference>
<dbReference type="Gene3D" id="3.40.50.300">
    <property type="entry name" value="P-loop containing nucleotide triphosphate hydrolases"/>
    <property type="match status" value="1"/>
</dbReference>
<dbReference type="EMBL" id="CP002816">
    <property type="protein sequence ID" value="AEH91101.1"/>
    <property type="molecule type" value="Genomic_DNA"/>
</dbReference>
<dbReference type="PANTHER" id="PTHR41287">
    <property type="match status" value="1"/>
</dbReference>
<dbReference type="Pfam" id="PF03354">
    <property type="entry name" value="TerL_ATPase"/>
    <property type="match status" value="1"/>
</dbReference>
<dbReference type="Pfam" id="PF20441">
    <property type="entry name" value="TerL_nuclease"/>
    <property type="match status" value="1"/>
</dbReference>
<reference evidence="3 4" key="1">
    <citation type="journal article" date="2011" name="J. Bacteriol.">
        <title>Genome sequence of the nonpathogenic Listeria monocytogenes serovar 4a strain M7.</title>
        <authorList>
            <person name="Chen J."/>
            <person name="Xia Y."/>
            <person name="Cheng C."/>
            <person name="Fang C."/>
            <person name="Shan Y."/>
            <person name="Jin G."/>
            <person name="Fang W."/>
        </authorList>
    </citation>
    <scope>NUCLEOTIDE SEQUENCE [LARGE SCALE GENOMIC DNA]</scope>
    <source>
        <strain evidence="3 4">M7</strain>
    </source>
</reference>
<dbReference type="PATRIC" id="fig|1030009.3.peg.90"/>
<feature type="domain" description="Terminase large subunit-like endonuclease" evidence="2">
    <location>
        <begin position="258"/>
        <end position="529"/>
    </location>
</feature>
<evidence type="ECO:0000259" key="2">
    <source>
        <dbReference type="Pfam" id="PF20441"/>
    </source>
</evidence>
<feature type="domain" description="Terminase large subunit-like ATPase" evidence="1">
    <location>
        <begin position="68"/>
        <end position="246"/>
    </location>
</feature>
<protein>
    <submittedName>
        <fullName evidence="3">Putative phage terminase, large subunit</fullName>
    </submittedName>
</protein>
<dbReference type="InterPro" id="IPR027417">
    <property type="entry name" value="P-loop_NTPase"/>
</dbReference>
<accession>A0A0E0URX7</accession>
<dbReference type="AlphaFoldDB" id="A0A0E0URX7"/>
<evidence type="ECO:0000259" key="1">
    <source>
        <dbReference type="Pfam" id="PF03354"/>
    </source>
</evidence>
<dbReference type="HOGENOM" id="CLU_026632_1_0_9"/>
<evidence type="ECO:0000313" key="4">
    <source>
        <dbReference type="Proteomes" id="UP000000486"/>
    </source>
</evidence>
<dbReference type="Proteomes" id="UP000000486">
    <property type="component" value="Chromosome"/>
</dbReference>